<proteinExistence type="predicted"/>
<dbReference type="EMBL" id="VSWC01000053">
    <property type="protein sequence ID" value="KAA1101701.1"/>
    <property type="molecule type" value="Genomic_DNA"/>
</dbReference>
<name>A0A5B0PKG3_PUCGR</name>
<feature type="region of interest" description="Disordered" evidence="1">
    <location>
        <begin position="258"/>
        <end position="299"/>
    </location>
</feature>
<evidence type="ECO:0000313" key="2">
    <source>
        <dbReference type="EMBL" id="KAA1101701.1"/>
    </source>
</evidence>
<comment type="caution">
    <text evidence="2">The sequence shown here is derived from an EMBL/GenBank/DDBJ whole genome shotgun (WGS) entry which is preliminary data.</text>
</comment>
<feature type="compositionally biased region" description="Acidic residues" evidence="1">
    <location>
        <begin position="338"/>
        <end position="353"/>
    </location>
</feature>
<dbReference type="Proteomes" id="UP000324748">
    <property type="component" value="Unassembled WGS sequence"/>
</dbReference>
<feature type="compositionally biased region" description="Low complexity" evidence="1">
    <location>
        <begin position="258"/>
        <end position="267"/>
    </location>
</feature>
<evidence type="ECO:0000256" key="1">
    <source>
        <dbReference type="SAM" id="MobiDB-lite"/>
    </source>
</evidence>
<dbReference type="AlphaFoldDB" id="A0A5B0PKG3"/>
<reference evidence="2 3" key="1">
    <citation type="submission" date="2019-05" db="EMBL/GenBank/DDBJ databases">
        <title>Emergence of the Ug99 lineage of the wheat stem rust pathogen through somatic hybridization.</title>
        <authorList>
            <person name="Li F."/>
            <person name="Upadhyaya N.M."/>
            <person name="Sperschneider J."/>
            <person name="Matny O."/>
            <person name="Nguyen-Phuc H."/>
            <person name="Mago R."/>
            <person name="Raley C."/>
            <person name="Miller M.E."/>
            <person name="Silverstein K.A.T."/>
            <person name="Henningsen E."/>
            <person name="Hirsch C.D."/>
            <person name="Visser B."/>
            <person name="Pretorius Z.A."/>
            <person name="Steffenson B.J."/>
            <person name="Schwessinger B."/>
            <person name="Dodds P.N."/>
            <person name="Figueroa M."/>
        </authorList>
    </citation>
    <scope>NUCLEOTIDE SEQUENCE [LARGE SCALE GENOMIC DNA]</scope>
    <source>
        <strain evidence="2">21-0</strain>
    </source>
</reference>
<evidence type="ECO:0000313" key="3">
    <source>
        <dbReference type="Proteomes" id="UP000324748"/>
    </source>
</evidence>
<protein>
    <submittedName>
        <fullName evidence="2">Uncharacterized protein</fullName>
    </submittedName>
</protein>
<organism evidence="2 3">
    <name type="scientific">Puccinia graminis f. sp. tritici</name>
    <dbReference type="NCBI Taxonomy" id="56615"/>
    <lineage>
        <taxon>Eukaryota</taxon>
        <taxon>Fungi</taxon>
        <taxon>Dikarya</taxon>
        <taxon>Basidiomycota</taxon>
        <taxon>Pucciniomycotina</taxon>
        <taxon>Pucciniomycetes</taxon>
        <taxon>Pucciniales</taxon>
        <taxon>Pucciniaceae</taxon>
        <taxon>Puccinia</taxon>
    </lineage>
</organism>
<dbReference type="OrthoDB" id="10306378at2759"/>
<feature type="region of interest" description="Disordered" evidence="1">
    <location>
        <begin position="317"/>
        <end position="382"/>
    </location>
</feature>
<sequence length="570" mass="62850">MTGLEASNTSTIWALTPILSDNHQSRRRRFKSPHDFQRLPPILASRLLDETLPVFCSQLFQIRPHRLARSTSQFRHCRSNTEYASLFGTHSRISLPMSRCFLAFVRSFRLIGKLRYALRIVLPTLGFLLSIKAGPLLPPSSFLITDSFLPHLKTMTSPHSPRSYYSISSDYSPTQTFDEDGDSFTSFGSIETPPRLRAMIRSIFDGTLNSPIRSFPDSDYGDTGSSVGSISELVGLCLGETFGDRRNRLLGALPPSIPASASAAHSSVPDEEYELDDSVLAPTPRTDQDPPTIDVGSPNLTSPGYVPNAHIEVGKGVGLPNPNHDKVSHVDPCLQLPSEDDDQSDIDPYEDPTDTTYVPPKKILKNPAQPRSSGSYAMKPKATLLRPRDAKGRFVSFRSKKGGKARVDTVDEPPTESSSFSFNSPPSAAIYSRAAETAANTFLNTVLVSPEECFPFTFHLPDPFAAPFSIAGPSVSGINPFIPPTPFINIRPDNPRLQFRTAFVDLLRVIVPFLSNFTLAPGDYESFKLLSHAVVAAQDWGDNPPKTIHDLYQHQWVLPPMLPPLLLTVY</sequence>
<keyword evidence="3" id="KW-1185">Reference proteome</keyword>
<accession>A0A5B0PKG3</accession>
<gene>
    <name evidence="2" type="ORF">PGT21_028064</name>
</gene>